<dbReference type="InterPro" id="IPR036770">
    <property type="entry name" value="Ankyrin_rpt-contain_sf"/>
</dbReference>
<dbReference type="RefSeq" id="XP_062712629.1">
    <property type="nucleotide sequence ID" value="XM_062856645.1"/>
</dbReference>
<dbReference type="SUPFAM" id="SSF48403">
    <property type="entry name" value="Ankyrin repeat"/>
    <property type="match status" value="1"/>
</dbReference>
<dbReference type="PROSITE" id="PS50088">
    <property type="entry name" value="ANK_REPEAT"/>
    <property type="match status" value="5"/>
</dbReference>
<dbReference type="SMART" id="SM00248">
    <property type="entry name" value="ANK"/>
    <property type="match status" value="7"/>
</dbReference>
<dbReference type="Gene3D" id="1.25.40.20">
    <property type="entry name" value="Ankyrin repeat-containing domain"/>
    <property type="match status" value="2"/>
</dbReference>
<feature type="repeat" description="ANK" evidence="3">
    <location>
        <begin position="589"/>
        <end position="621"/>
    </location>
</feature>
<sequence length="669" mass="76664">MASVGLDMWNEFYDCTMNPGTHGVQYHLDLLKALLIHLKLAEKPFKLAIDAARCNNFDDAVLIFNDTNVMWLFQCKHGILKKPISHRELFETKGHDFDLRKYLVSYLRIKQEFPGHSKFFFFTNRTLNESNLAPWVRIEKRDVDEMMNLGGSHVGLVPVEENMPRMMDVFNEDFNNLQKGLIELFDSPSLDIPERLGRIKAPLAGILEITDDGSVKFVDEDYFVCSKLYGWLKSHFSAQGKDIQHVNRKLGTQQEHMQKLINGDKRQSIRVCIQEDEVRNFFKELTFCIDQPENLMLVCEERMKQSCRFSTVQIGFIIRELEKKFDDWKNEPLNQKKKKRYLTSTYVTRCWKEIIRNIHMPMNCILTDIKKLGAKVIEAIENDHMVGCEFKCITIAKKIRDEVYEGSILWEYNESLLHRAAEIGHDDMIVTLLDSHHFDVDDKCISIPGFNSYMALHFAAYHNQVTTMKLLLEHGAQINAHTSNKWVALHICADRGQPEAIQLLIQNKADVNARNDQNNTPLHLVAQRALTGNEQVQLLKLFVDNGADLKARNENGRIPLHIAVQKGNNEFVEASLSIDKTLVSIVDKSGYTPLHIAVHHGRKRCAKVLLDLGADANARSNKGRTPLGLAKRNEHAECEQLLIDHGATTHCSKAADDDRFAIQFDLPYG</sequence>
<dbReference type="PROSITE" id="PS50297">
    <property type="entry name" value="ANK_REP_REGION"/>
    <property type="match status" value="5"/>
</dbReference>
<proteinExistence type="predicted"/>
<dbReference type="RefSeq" id="XP_019554130.3">
    <property type="nucleotide sequence ID" value="XM_019698585.3"/>
</dbReference>
<evidence type="ECO:0000256" key="2">
    <source>
        <dbReference type="ARBA" id="ARBA00023043"/>
    </source>
</evidence>
<dbReference type="GeneID" id="109423606"/>
<dbReference type="PRINTS" id="PR01415">
    <property type="entry name" value="ANKYRIN"/>
</dbReference>
<keyword evidence="5" id="KW-1185">Reference proteome</keyword>
<protein>
    <submittedName>
        <fullName evidence="4">Uncharacterized protein</fullName>
    </submittedName>
</protein>
<keyword evidence="1" id="KW-0677">Repeat</keyword>
<dbReference type="PANTHER" id="PTHR24198:SF165">
    <property type="entry name" value="ANKYRIN REPEAT-CONTAINING PROTEIN-RELATED"/>
    <property type="match status" value="1"/>
</dbReference>
<dbReference type="EnsemblMetazoa" id="AALFPA23_005312.R6771">
    <property type="protein sequence ID" value="AALFPA23_005312.P6771"/>
    <property type="gene ID" value="AALFPA23_005312"/>
</dbReference>
<feature type="repeat" description="ANK" evidence="3">
    <location>
        <begin position="517"/>
        <end position="554"/>
    </location>
</feature>
<dbReference type="PANTHER" id="PTHR24198">
    <property type="entry name" value="ANKYRIN REPEAT AND PROTEIN KINASE DOMAIN-CONTAINING PROTEIN"/>
    <property type="match status" value="1"/>
</dbReference>
<name>A0ABM1Y3F9_AEDAL</name>
<evidence type="ECO:0000256" key="3">
    <source>
        <dbReference type="PROSITE-ProRule" id="PRU00023"/>
    </source>
</evidence>
<feature type="repeat" description="ANK" evidence="3">
    <location>
        <begin position="622"/>
        <end position="654"/>
    </location>
</feature>
<evidence type="ECO:0000313" key="4">
    <source>
        <dbReference type="EnsemblMetazoa" id="AALFPA23_005312.P6771"/>
    </source>
</evidence>
<evidence type="ECO:0000256" key="1">
    <source>
        <dbReference type="ARBA" id="ARBA00022737"/>
    </source>
</evidence>
<reference evidence="5" key="1">
    <citation type="journal article" date="2015" name="Proc. Natl. Acad. Sci. U.S.A.">
        <title>Genome sequence of the Asian Tiger mosquito, Aedes albopictus, reveals insights into its biology, genetics, and evolution.</title>
        <authorList>
            <person name="Chen X.G."/>
            <person name="Jiang X."/>
            <person name="Gu J."/>
            <person name="Xu M."/>
            <person name="Wu Y."/>
            <person name="Deng Y."/>
            <person name="Zhang C."/>
            <person name="Bonizzoni M."/>
            <person name="Dermauw W."/>
            <person name="Vontas J."/>
            <person name="Armbruster P."/>
            <person name="Huang X."/>
            <person name="Yang Y."/>
            <person name="Zhang H."/>
            <person name="He W."/>
            <person name="Peng H."/>
            <person name="Liu Y."/>
            <person name="Wu K."/>
            <person name="Chen J."/>
            <person name="Lirakis M."/>
            <person name="Topalis P."/>
            <person name="Van Leeuwen T."/>
            <person name="Hall A.B."/>
            <person name="Jiang X."/>
            <person name="Thorpe C."/>
            <person name="Mueller R.L."/>
            <person name="Sun C."/>
            <person name="Waterhouse R.M."/>
            <person name="Yan G."/>
            <person name="Tu Z.J."/>
            <person name="Fang X."/>
            <person name="James A.A."/>
        </authorList>
    </citation>
    <scope>NUCLEOTIDE SEQUENCE [LARGE SCALE GENOMIC DNA]</scope>
    <source>
        <strain evidence="5">Foshan</strain>
    </source>
</reference>
<dbReference type="EnsemblMetazoa" id="AALFPA23_005312.R6772">
    <property type="protein sequence ID" value="AALFPA23_005312.P6772"/>
    <property type="gene ID" value="AALFPA23_005312"/>
</dbReference>
<dbReference type="Pfam" id="PF12796">
    <property type="entry name" value="Ank_2"/>
    <property type="match status" value="2"/>
</dbReference>
<dbReference type="InterPro" id="IPR002110">
    <property type="entry name" value="Ankyrin_rpt"/>
</dbReference>
<feature type="repeat" description="ANK" evidence="3">
    <location>
        <begin position="484"/>
        <end position="516"/>
    </location>
</feature>
<accession>A0ABM1Y3F9</accession>
<evidence type="ECO:0000313" key="5">
    <source>
        <dbReference type="Proteomes" id="UP000069940"/>
    </source>
</evidence>
<reference evidence="4" key="2">
    <citation type="submission" date="2025-05" db="UniProtKB">
        <authorList>
            <consortium name="EnsemblMetazoa"/>
        </authorList>
    </citation>
    <scope>IDENTIFICATION</scope>
    <source>
        <strain evidence="4">Foshan</strain>
    </source>
</reference>
<keyword evidence="2 3" id="KW-0040">ANK repeat</keyword>
<feature type="repeat" description="ANK" evidence="3">
    <location>
        <begin position="451"/>
        <end position="483"/>
    </location>
</feature>
<dbReference type="Proteomes" id="UP000069940">
    <property type="component" value="Unassembled WGS sequence"/>
</dbReference>
<organism evidence="4 5">
    <name type="scientific">Aedes albopictus</name>
    <name type="common">Asian tiger mosquito</name>
    <name type="synonym">Stegomyia albopicta</name>
    <dbReference type="NCBI Taxonomy" id="7160"/>
    <lineage>
        <taxon>Eukaryota</taxon>
        <taxon>Metazoa</taxon>
        <taxon>Ecdysozoa</taxon>
        <taxon>Arthropoda</taxon>
        <taxon>Hexapoda</taxon>
        <taxon>Insecta</taxon>
        <taxon>Pterygota</taxon>
        <taxon>Neoptera</taxon>
        <taxon>Endopterygota</taxon>
        <taxon>Diptera</taxon>
        <taxon>Nematocera</taxon>
        <taxon>Culicoidea</taxon>
        <taxon>Culicidae</taxon>
        <taxon>Culicinae</taxon>
        <taxon>Aedini</taxon>
        <taxon>Aedes</taxon>
        <taxon>Stegomyia</taxon>
    </lineage>
</organism>